<comment type="caution">
    <text evidence="1">The sequence shown here is derived from an EMBL/GenBank/DDBJ whole genome shotgun (WGS) entry which is preliminary data.</text>
</comment>
<reference evidence="1 2" key="1">
    <citation type="submission" date="2019-09" db="EMBL/GenBank/DDBJ databases">
        <title>Actinomadura physcomitrii sp. nov., a novel actinomycete isolated from moss [Physcomitrium sphaericum (Ludw) Fuernr].</title>
        <authorList>
            <person name="Zhuang X."/>
            <person name="Liu C."/>
        </authorList>
    </citation>
    <scope>NUCLEOTIDE SEQUENCE [LARGE SCALE GENOMIC DNA]</scope>
    <source>
        <strain evidence="1 2">HMC1</strain>
    </source>
</reference>
<protein>
    <submittedName>
        <fullName evidence="1">Uncharacterized protein</fullName>
    </submittedName>
</protein>
<proteinExistence type="predicted"/>
<name>A0A6H9YUG8_9ACTN</name>
<sequence>MSFDLAVWYEDAPITASAGLEKYRVFCDGYLDDGQNGRIVAFLADLASRFPGLKDDPEDSPWSVEPWVGHDHVLLNIRYPRAGEVEGVVRELAAEHELVLFNPQVATVRNPPRLTSLPGPTLTMCDGSVLKQPGGEALTAALRTLSDRNWFAILEIKDQTYVQVGLGPNAGLGGASGVYSLEHRDGSPERHRRHLATDLDDVIAAFVGLAADEPGWADRLTWEPVVF</sequence>
<gene>
    <name evidence="1" type="ORF">F8566_30585</name>
</gene>
<evidence type="ECO:0000313" key="1">
    <source>
        <dbReference type="EMBL" id="KAB2344300.1"/>
    </source>
</evidence>
<dbReference type="EMBL" id="WBMT01000016">
    <property type="protein sequence ID" value="KAB2344300.1"/>
    <property type="molecule type" value="Genomic_DNA"/>
</dbReference>
<evidence type="ECO:0000313" key="2">
    <source>
        <dbReference type="Proteomes" id="UP000468735"/>
    </source>
</evidence>
<dbReference type="AlphaFoldDB" id="A0A6H9YUG8"/>
<accession>A0A6H9YUG8</accession>
<dbReference type="RefSeq" id="WP_151565327.1">
    <property type="nucleotide sequence ID" value="NZ_WBMT01000016.1"/>
</dbReference>
<keyword evidence="2" id="KW-1185">Reference proteome</keyword>
<dbReference type="OrthoDB" id="3390084at2"/>
<dbReference type="Proteomes" id="UP000468735">
    <property type="component" value="Unassembled WGS sequence"/>
</dbReference>
<organism evidence="1 2">
    <name type="scientific">Actinomadura rudentiformis</name>
    <dbReference type="NCBI Taxonomy" id="359158"/>
    <lineage>
        <taxon>Bacteria</taxon>
        <taxon>Bacillati</taxon>
        <taxon>Actinomycetota</taxon>
        <taxon>Actinomycetes</taxon>
        <taxon>Streptosporangiales</taxon>
        <taxon>Thermomonosporaceae</taxon>
        <taxon>Actinomadura</taxon>
    </lineage>
</organism>